<gene>
    <name evidence="2" type="ORF">GCM10010178_05350</name>
</gene>
<protein>
    <submittedName>
        <fullName evidence="2">Dynein regulation protein LC7</fullName>
    </submittedName>
</protein>
<organism evidence="2 3">
    <name type="scientific">Lentzea flava</name>
    <dbReference type="NCBI Taxonomy" id="103732"/>
    <lineage>
        <taxon>Bacteria</taxon>
        <taxon>Bacillati</taxon>
        <taxon>Actinomycetota</taxon>
        <taxon>Actinomycetes</taxon>
        <taxon>Pseudonocardiales</taxon>
        <taxon>Pseudonocardiaceae</taxon>
        <taxon>Lentzea</taxon>
    </lineage>
</organism>
<accession>A0ABQ2UC13</accession>
<dbReference type="Gene3D" id="3.30.450.30">
    <property type="entry name" value="Dynein light chain 2a, cytoplasmic"/>
    <property type="match status" value="1"/>
</dbReference>
<dbReference type="PANTHER" id="PTHR36222">
    <property type="entry name" value="SERINE PROTEASE INHIBITOR RV3364C"/>
    <property type="match status" value="1"/>
</dbReference>
<dbReference type="InterPro" id="IPR053141">
    <property type="entry name" value="Mycobact_SerProt_Inhib_Rv3364c"/>
</dbReference>
<name>A0ABQ2UC13_9PSEU</name>
<dbReference type="RefSeq" id="WP_189251861.1">
    <property type="nucleotide sequence ID" value="NZ_BMRE01000001.1"/>
</dbReference>
<dbReference type="Proteomes" id="UP000649573">
    <property type="component" value="Unassembled WGS sequence"/>
</dbReference>
<dbReference type="SMART" id="SM00960">
    <property type="entry name" value="Robl_LC7"/>
    <property type="match status" value="1"/>
</dbReference>
<keyword evidence="3" id="KW-1185">Reference proteome</keyword>
<dbReference type="Pfam" id="PF03259">
    <property type="entry name" value="Robl_LC7"/>
    <property type="match status" value="1"/>
</dbReference>
<dbReference type="SUPFAM" id="SSF103196">
    <property type="entry name" value="Roadblock/LC7 domain"/>
    <property type="match status" value="1"/>
</dbReference>
<feature type="domain" description="Roadblock/LAMTOR2" evidence="1">
    <location>
        <begin position="17"/>
        <end position="107"/>
    </location>
</feature>
<reference evidence="3" key="1">
    <citation type="journal article" date="2019" name="Int. J. Syst. Evol. Microbiol.">
        <title>The Global Catalogue of Microorganisms (GCM) 10K type strain sequencing project: providing services to taxonomists for standard genome sequencing and annotation.</title>
        <authorList>
            <consortium name="The Broad Institute Genomics Platform"/>
            <consortium name="The Broad Institute Genome Sequencing Center for Infectious Disease"/>
            <person name="Wu L."/>
            <person name="Ma J."/>
        </authorList>
    </citation>
    <scope>NUCLEOTIDE SEQUENCE [LARGE SCALE GENOMIC DNA]</scope>
    <source>
        <strain evidence="3">JCM 3296</strain>
    </source>
</reference>
<sequence length="145" mass="14975">MSTLPAARTSVEAQNFNWLVTRFAQGTPGALAAIAVSSDGLLIAMSTDLVRENADRLAAITSAMLSLANGVSDCHPLGGPDKVIVELGHGYLIVSTISIGCALGVLASKQAGLGTIGYEMAMFANRASAVLTPQVIEELKFTVGR</sequence>
<proteinExistence type="predicted"/>
<dbReference type="PANTHER" id="PTHR36222:SF1">
    <property type="entry name" value="SERINE PROTEASE INHIBITOR RV3364C"/>
    <property type="match status" value="1"/>
</dbReference>
<comment type="caution">
    <text evidence="2">The sequence shown here is derived from an EMBL/GenBank/DDBJ whole genome shotgun (WGS) entry which is preliminary data.</text>
</comment>
<dbReference type="InterPro" id="IPR004942">
    <property type="entry name" value="Roadblock/LAMTOR2_dom"/>
</dbReference>
<dbReference type="EMBL" id="BMRE01000001">
    <property type="protein sequence ID" value="GGU16584.1"/>
    <property type="molecule type" value="Genomic_DNA"/>
</dbReference>
<evidence type="ECO:0000259" key="1">
    <source>
        <dbReference type="SMART" id="SM00960"/>
    </source>
</evidence>
<evidence type="ECO:0000313" key="3">
    <source>
        <dbReference type="Proteomes" id="UP000649573"/>
    </source>
</evidence>
<evidence type="ECO:0000313" key="2">
    <source>
        <dbReference type="EMBL" id="GGU16584.1"/>
    </source>
</evidence>